<reference evidence="1 2" key="1">
    <citation type="submission" date="2017-08" db="EMBL/GenBank/DDBJ databases">
        <title>Infants hospitalized years apart are colonized by the same room-sourced microbial strains.</title>
        <authorList>
            <person name="Brooks B."/>
            <person name="Olm M.R."/>
            <person name="Firek B.A."/>
            <person name="Baker R."/>
            <person name="Thomas B.C."/>
            <person name="Morowitz M.J."/>
            <person name="Banfield J.F."/>
        </authorList>
    </citation>
    <scope>NUCLEOTIDE SEQUENCE [LARGE SCALE GENOMIC DNA]</scope>
    <source>
        <strain evidence="1">S2_005_003_R2_41</strain>
    </source>
</reference>
<protein>
    <submittedName>
        <fullName evidence="1">Uncharacterized protein</fullName>
    </submittedName>
</protein>
<accession>A0A2W5RVF5</accession>
<gene>
    <name evidence="1" type="ORF">DI563_22090</name>
</gene>
<evidence type="ECO:0000313" key="1">
    <source>
        <dbReference type="EMBL" id="PZQ67090.1"/>
    </source>
</evidence>
<proteinExistence type="predicted"/>
<evidence type="ECO:0000313" key="2">
    <source>
        <dbReference type="Proteomes" id="UP000249135"/>
    </source>
</evidence>
<comment type="caution">
    <text evidence="1">The sequence shown here is derived from an EMBL/GenBank/DDBJ whole genome shotgun (WGS) entry which is preliminary data.</text>
</comment>
<dbReference type="Proteomes" id="UP000249135">
    <property type="component" value="Unassembled WGS sequence"/>
</dbReference>
<name>A0A2W5RVF5_VARPD</name>
<dbReference type="EMBL" id="QFPP01000370">
    <property type="protein sequence ID" value="PZQ67090.1"/>
    <property type="molecule type" value="Genomic_DNA"/>
</dbReference>
<dbReference type="AlphaFoldDB" id="A0A2W5RVF5"/>
<sequence length="241" mass="27940">MLLGGIGFTVYWYTYLRGIFLTALTARYRFNRTIGKVYVLRPKAFGGNVVLDWHRVKAHPNWCAPHDLKPGFQHDPALRAKRQGVAGGHFGRKGLVLYWPPLDAKDPERKGEDIIWVGQWLQGKNLWAYVRVFMEEGMDAVPAPEEDEWRRKGRSNMWQHLWESQLDPVLRAAKLKGNPDPRSAVDLADYLMELPFLPLNTLAQWLCYWPTFPEEWNSDCGQQRREDGIGPEEPLRWVAKA</sequence>
<organism evidence="1 2">
    <name type="scientific">Variovorax paradoxus</name>
    <dbReference type="NCBI Taxonomy" id="34073"/>
    <lineage>
        <taxon>Bacteria</taxon>
        <taxon>Pseudomonadati</taxon>
        <taxon>Pseudomonadota</taxon>
        <taxon>Betaproteobacteria</taxon>
        <taxon>Burkholderiales</taxon>
        <taxon>Comamonadaceae</taxon>
        <taxon>Variovorax</taxon>
    </lineage>
</organism>